<name>A0AAW1S743_9CHLO</name>
<proteinExistence type="inferred from homology"/>
<dbReference type="GO" id="GO:0071555">
    <property type="term" value="P:cell wall organization"/>
    <property type="evidence" value="ECO:0007669"/>
    <property type="project" value="UniProtKB-KW"/>
</dbReference>
<evidence type="ECO:0000256" key="1">
    <source>
        <dbReference type="ARBA" id="ARBA00007033"/>
    </source>
</evidence>
<dbReference type="GO" id="GO:0080147">
    <property type="term" value="P:root hair cell development"/>
    <property type="evidence" value="ECO:0007669"/>
    <property type="project" value="InterPro"/>
</dbReference>
<organism evidence="4 5">
    <name type="scientific">Apatococcus lobatus</name>
    <dbReference type="NCBI Taxonomy" id="904363"/>
    <lineage>
        <taxon>Eukaryota</taxon>
        <taxon>Viridiplantae</taxon>
        <taxon>Chlorophyta</taxon>
        <taxon>core chlorophytes</taxon>
        <taxon>Trebouxiophyceae</taxon>
        <taxon>Chlorellales</taxon>
        <taxon>Chlorellaceae</taxon>
        <taxon>Apatococcus</taxon>
    </lineage>
</organism>
<dbReference type="GO" id="GO:0016757">
    <property type="term" value="F:glycosyltransferase activity"/>
    <property type="evidence" value="ECO:0007669"/>
    <property type="project" value="UniProtKB-KW"/>
</dbReference>
<evidence type="ECO:0000313" key="5">
    <source>
        <dbReference type="Proteomes" id="UP001438707"/>
    </source>
</evidence>
<dbReference type="GO" id="GO:0000139">
    <property type="term" value="C:Golgi membrane"/>
    <property type="evidence" value="ECO:0007669"/>
    <property type="project" value="UniProtKB-SubCell"/>
</dbReference>
<keyword evidence="2" id="KW-0812">Transmembrane</keyword>
<evidence type="ECO:0000313" key="4">
    <source>
        <dbReference type="EMBL" id="KAK9841551.1"/>
    </source>
</evidence>
<comment type="caution">
    <text evidence="4">The sequence shown here is derived from an EMBL/GenBank/DDBJ whole genome shotgun (WGS) entry which is preliminary data.</text>
</comment>
<dbReference type="PANTHER" id="PTHR46581:SF3">
    <property type="entry name" value="ARABINOSYLTRANSFERASE RRA3"/>
    <property type="match status" value="1"/>
</dbReference>
<reference evidence="4 5" key="1">
    <citation type="journal article" date="2024" name="Nat. Commun.">
        <title>Phylogenomics reveals the evolutionary origins of lichenization in chlorophyte algae.</title>
        <authorList>
            <person name="Puginier C."/>
            <person name="Libourel C."/>
            <person name="Otte J."/>
            <person name="Skaloud P."/>
            <person name="Haon M."/>
            <person name="Grisel S."/>
            <person name="Petersen M."/>
            <person name="Berrin J.G."/>
            <person name="Delaux P.M."/>
            <person name="Dal Grande F."/>
            <person name="Keller J."/>
        </authorList>
    </citation>
    <scope>NUCLEOTIDE SEQUENCE [LARGE SCALE GENOMIC DNA]</scope>
    <source>
        <strain evidence="4 5">SAG 2145</strain>
    </source>
</reference>
<keyword evidence="2" id="KW-0333">Golgi apparatus</keyword>
<dbReference type="EMBL" id="JALJOS010000003">
    <property type="protein sequence ID" value="KAK9841551.1"/>
    <property type="molecule type" value="Genomic_DNA"/>
</dbReference>
<feature type="transmembrane region" description="Helical" evidence="2">
    <location>
        <begin position="20"/>
        <end position="41"/>
    </location>
</feature>
<keyword evidence="5" id="KW-1185">Reference proteome</keyword>
<dbReference type="PANTHER" id="PTHR46581">
    <property type="entry name" value="ARABINOSYLTRANSFERASE RRA3"/>
    <property type="match status" value="1"/>
</dbReference>
<keyword evidence="2" id="KW-0735">Signal-anchor</keyword>
<keyword evidence="2" id="KW-0472">Membrane</keyword>
<dbReference type="AlphaFoldDB" id="A0AAW1S743"/>
<sequence>MADSQGKLRAEGTRRLQSPAASFIVGLCAGLIVAQLGYVAWHAGSSSSSSGSLRTRSLAAASSNSISSTGAANSIDVSLSPLAQVLQEVAPGKEVLVAISNFRLVEGRMLPMWLETVKQAQVSNYVVVALDEQLRDWCKANNFNYFFKPLQISKAQQGTGDNHGISALKFKILEEFLKLGWSVLLSDVDVAVLQNPFEHLYRDHDVEGMSDGFDAPTAYGHGNGIDDPSMGWSRYAQGTTHMHMNSGLFYLRANLYTVNLMRRIAARLEKEKSWDQSVYNEEMFFLSHGDYVAPNVDVRVMDIFQFMNTKILFKVWRHLPKAQQKMPVMVHINYHPDKEARLRAVIDYFLHDDKGALAKFPSGSEPGS</sequence>
<keyword evidence="2" id="KW-0328">Glycosyltransferase</keyword>
<dbReference type="SUPFAM" id="SSF53448">
    <property type="entry name" value="Nucleotide-diphospho-sugar transferases"/>
    <property type="match status" value="1"/>
</dbReference>
<feature type="domain" description="Nucleotide-diphospho-sugar transferase" evidence="3">
    <location>
        <begin position="122"/>
        <end position="341"/>
    </location>
</feature>
<gene>
    <name evidence="4" type="ORF">WJX74_007766</name>
</gene>
<comment type="similarity">
    <text evidence="1 2">Belongs to the glycosyltransferase 77 family.</text>
</comment>
<keyword evidence="2" id="KW-0808">Transferase</keyword>
<evidence type="ECO:0000259" key="3">
    <source>
        <dbReference type="Pfam" id="PF03407"/>
    </source>
</evidence>
<dbReference type="Pfam" id="PF03407">
    <property type="entry name" value="Nucleotid_trans"/>
    <property type="match status" value="1"/>
</dbReference>
<dbReference type="Proteomes" id="UP001438707">
    <property type="component" value="Unassembled WGS sequence"/>
</dbReference>
<accession>A0AAW1S743</accession>
<dbReference type="EC" id="2.4.2.-" evidence="2"/>
<dbReference type="InterPro" id="IPR044290">
    <property type="entry name" value="RRA1/2/3"/>
</dbReference>
<keyword evidence="2" id="KW-0961">Cell wall biogenesis/degradation</keyword>
<dbReference type="InterPro" id="IPR029044">
    <property type="entry name" value="Nucleotide-diphossugar_trans"/>
</dbReference>
<dbReference type="InterPro" id="IPR005069">
    <property type="entry name" value="Nucl-diP-sugar_transferase"/>
</dbReference>
<protein>
    <recommendedName>
        <fullName evidence="2">Glycosyltransferase</fullName>
        <ecNumber evidence="2">2.4.2.-</ecNumber>
    </recommendedName>
</protein>
<keyword evidence="2" id="KW-1133">Transmembrane helix</keyword>
<comment type="subcellular location">
    <subcellularLocation>
        <location evidence="2">Golgi apparatus membrane</location>
        <topology evidence="2">Single-pass type II membrane protein</topology>
    </subcellularLocation>
</comment>
<evidence type="ECO:0000256" key="2">
    <source>
        <dbReference type="RuleBase" id="RU363055"/>
    </source>
</evidence>